<feature type="compositionally biased region" description="Polar residues" evidence="1">
    <location>
        <begin position="8"/>
        <end position="19"/>
    </location>
</feature>
<gene>
    <name evidence="2" type="ORF">D8674_035632</name>
</gene>
<reference evidence="3" key="2">
    <citation type="submission" date="2019-10" db="EMBL/GenBank/DDBJ databases">
        <title>A de novo genome assembly of a pear dwarfing rootstock.</title>
        <authorList>
            <person name="Wang F."/>
            <person name="Wang J."/>
            <person name="Li S."/>
            <person name="Zhang Y."/>
            <person name="Fang M."/>
            <person name="Ma L."/>
            <person name="Zhao Y."/>
            <person name="Jiang S."/>
        </authorList>
    </citation>
    <scope>NUCLEOTIDE SEQUENCE [LARGE SCALE GENOMIC DNA]</scope>
</reference>
<evidence type="ECO:0000313" key="2">
    <source>
        <dbReference type="EMBL" id="KAB2613316.1"/>
    </source>
</evidence>
<keyword evidence="3" id="KW-1185">Reference proteome</keyword>
<organism evidence="2 3">
    <name type="scientific">Pyrus ussuriensis x Pyrus communis</name>
    <dbReference type="NCBI Taxonomy" id="2448454"/>
    <lineage>
        <taxon>Eukaryota</taxon>
        <taxon>Viridiplantae</taxon>
        <taxon>Streptophyta</taxon>
        <taxon>Embryophyta</taxon>
        <taxon>Tracheophyta</taxon>
        <taxon>Spermatophyta</taxon>
        <taxon>Magnoliopsida</taxon>
        <taxon>eudicotyledons</taxon>
        <taxon>Gunneridae</taxon>
        <taxon>Pentapetalae</taxon>
        <taxon>rosids</taxon>
        <taxon>fabids</taxon>
        <taxon>Rosales</taxon>
        <taxon>Rosaceae</taxon>
        <taxon>Amygdaloideae</taxon>
        <taxon>Maleae</taxon>
        <taxon>Pyrus</taxon>
    </lineage>
</organism>
<feature type="region of interest" description="Disordered" evidence="1">
    <location>
        <begin position="1"/>
        <end position="22"/>
    </location>
</feature>
<accession>A0A5N5GCY1</accession>
<reference evidence="2 3" key="3">
    <citation type="submission" date="2019-11" db="EMBL/GenBank/DDBJ databases">
        <title>A de novo genome assembly of a pear dwarfing rootstock.</title>
        <authorList>
            <person name="Wang F."/>
            <person name="Wang J."/>
            <person name="Li S."/>
            <person name="Zhang Y."/>
            <person name="Fang M."/>
            <person name="Ma L."/>
            <person name="Zhao Y."/>
            <person name="Jiang S."/>
        </authorList>
    </citation>
    <scope>NUCLEOTIDE SEQUENCE [LARGE SCALE GENOMIC DNA]</scope>
    <source>
        <strain evidence="2">S2</strain>
        <tissue evidence="2">Leaf</tissue>
    </source>
</reference>
<dbReference type="AlphaFoldDB" id="A0A5N5GCY1"/>
<dbReference type="EMBL" id="SMOL01000458">
    <property type="protein sequence ID" value="KAB2613316.1"/>
    <property type="molecule type" value="Genomic_DNA"/>
</dbReference>
<protein>
    <submittedName>
        <fullName evidence="2">Uncharacterized protein</fullName>
    </submittedName>
</protein>
<evidence type="ECO:0000313" key="3">
    <source>
        <dbReference type="Proteomes" id="UP000327157"/>
    </source>
</evidence>
<proteinExistence type="predicted"/>
<name>A0A5N5GCY1_9ROSA</name>
<comment type="caution">
    <text evidence="2">The sequence shown here is derived from an EMBL/GenBank/DDBJ whole genome shotgun (WGS) entry which is preliminary data.</text>
</comment>
<sequence>MGKKKLSSSHPKSTTMNSSRALRPRALEARLCKWLPLLPQFENSESVNPRLHLWNPAPFDSVTAYDPPLQIATTPFRGVVFLDYSASLNCA</sequence>
<evidence type="ECO:0000256" key="1">
    <source>
        <dbReference type="SAM" id="MobiDB-lite"/>
    </source>
</evidence>
<dbReference type="Proteomes" id="UP000327157">
    <property type="component" value="Chromosome 9"/>
</dbReference>
<reference evidence="2 3" key="1">
    <citation type="submission" date="2019-09" db="EMBL/GenBank/DDBJ databases">
        <authorList>
            <person name="Ou C."/>
        </authorList>
    </citation>
    <scope>NUCLEOTIDE SEQUENCE [LARGE SCALE GENOMIC DNA]</scope>
    <source>
        <strain evidence="2">S2</strain>
        <tissue evidence="2">Leaf</tissue>
    </source>
</reference>